<organism evidence="4">
    <name type="scientific">hydrothermal vent metagenome</name>
    <dbReference type="NCBI Taxonomy" id="652676"/>
    <lineage>
        <taxon>unclassified sequences</taxon>
        <taxon>metagenomes</taxon>
        <taxon>ecological metagenomes</taxon>
    </lineage>
</organism>
<dbReference type="PANTHER" id="PTHR38041">
    <property type="entry name" value="CHORISMATE MUTASE"/>
    <property type="match status" value="1"/>
</dbReference>
<dbReference type="InterPro" id="IPR002701">
    <property type="entry name" value="CM_II_prokaryot"/>
</dbReference>
<dbReference type="GO" id="GO:0009697">
    <property type="term" value="P:salicylic acid biosynthetic process"/>
    <property type="evidence" value="ECO:0007669"/>
    <property type="project" value="TreeGrafter"/>
</dbReference>
<gene>
    <name evidence="4" type="ORF">MNBD_ACTINO01-2550</name>
</gene>
<proteinExistence type="predicted"/>
<evidence type="ECO:0000259" key="3">
    <source>
        <dbReference type="PROSITE" id="PS51168"/>
    </source>
</evidence>
<dbReference type="GO" id="GO:0046417">
    <property type="term" value="P:chorismate metabolic process"/>
    <property type="evidence" value="ECO:0007669"/>
    <property type="project" value="InterPro"/>
</dbReference>
<dbReference type="Gene3D" id="1.20.59.10">
    <property type="entry name" value="Chorismate mutase"/>
    <property type="match status" value="1"/>
</dbReference>
<sequence>MSDMTEQRIERLREKIDAINTELLDLIARRLDVSVAIGAIKQEAGLPLYSEEREHDLLRRFRAAAVERDIDPDYVEELMTVVLVHSRAAQRKTNEESDSS</sequence>
<dbReference type="Pfam" id="PF01817">
    <property type="entry name" value="CM_2"/>
    <property type="match status" value="1"/>
</dbReference>
<dbReference type="SUPFAM" id="SSF48600">
    <property type="entry name" value="Chorismate mutase II"/>
    <property type="match status" value="1"/>
</dbReference>
<dbReference type="PROSITE" id="PS51168">
    <property type="entry name" value="CHORISMATE_MUT_2"/>
    <property type="match status" value="1"/>
</dbReference>
<dbReference type="GO" id="GO:0004106">
    <property type="term" value="F:chorismate mutase activity"/>
    <property type="evidence" value="ECO:0007669"/>
    <property type="project" value="InterPro"/>
</dbReference>
<keyword evidence="1" id="KW-0413">Isomerase</keyword>
<evidence type="ECO:0000256" key="2">
    <source>
        <dbReference type="SAM" id="Coils"/>
    </source>
</evidence>
<dbReference type="InterPro" id="IPR051331">
    <property type="entry name" value="Chorismate_mutase-related"/>
</dbReference>
<dbReference type="SMART" id="SM00830">
    <property type="entry name" value="CM_2"/>
    <property type="match status" value="1"/>
</dbReference>
<feature type="coiled-coil region" evidence="2">
    <location>
        <begin position="2"/>
        <end position="29"/>
    </location>
</feature>
<reference evidence="4" key="1">
    <citation type="submission" date="2018-06" db="EMBL/GenBank/DDBJ databases">
        <authorList>
            <person name="Zhirakovskaya E."/>
        </authorList>
    </citation>
    <scope>NUCLEOTIDE SEQUENCE</scope>
</reference>
<dbReference type="EMBL" id="UOEI01000434">
    <property type="protein sequence ID" value="VAW05561.1"/>
    <property type="molecule type" value="Genomic_DNA"/>
</dbReference>
<dbReference type="InterPro" id="IPR036263">
    <property type="entry name" value="Chorismate_II_sf"/>
</dbReference>
<protein>
    <recommendedName>
        <fullName evidence="3">Chorismate mutase domain-containing protein</fullName>
    </recommendedName>
</protein>
<accession>A0A3B0SH68</accession>
<keyword evidence="2" id="KW-0175">Coiled coil</keyword>
<evidence type="ECO:0000313" key="4">
    <source>
        <dbReference type="EMBL" id="VAW05561.1"/>
    </source>
</evidence>
<feature type="domain" description="Chorismate mutase" evidence="3">
    <location>
        <begin position="3"/>
        <end position="94"/>
    </location>
</feature>
<dbReference type="AlphaFoldDB" id="A0A3B0SH68"/>
<evidence type="ECO:0000256" key="1">
    <source>
        <dbReference type="ARBA" id="ARBA00023235"/>
    </source>
</evidence>
<dbReference type="PANTHER" id="PTHR38041:SF1">
    <property type="entry name" value="CHORISMATE MUTASE"/>
    <property type="match status" value="1"/>
</dbReference>
<dbReference type="InterPro" id="IPR036979">
    <property type="entry name" value="CM_dom_sf"/>
</dbReference>
<name>A0A3B0SH68_9ZZZZ</name>